<keyword evidence="5 8" id="KW-1133">Transmembrane helix</keyword>
<dbReference type="GO" id="GO:0045332">
    <property type="term" value="P:phospholipid translocation"/>
    <property type="evidence" value="ECO:0007669"/>
    <property type="project" value="TreeGrafter"/>
</dbReference>
<feature type="region of interest" description="Disordered" evidence="7">
    <location>
        <begin position="311"/>
        <end position="360"/>
    </location>
</feature>
<dbReference type="GeneID" id="40313316"/>
<feature type="transmembrane region" description="Helical" evidence="8">
    <location>
        <begin position="1960"/>
        <end position="1979"/>
    </location>
</feature>
<dbReference type="Pfam" id="PF13246">
    <property type="entry name" value="Cation_ATPase"/>
    <property type="match status" value="1"/>
</dbReference>
<feature type="compositionally biased region" description="Basic residues" evidence="7">
    <location>
        <begin position="1570"/>
        <end position="1581"/>
    </location>
</feature>
<dbReference type="OrthoDB" id="377733at2759"/>
<evidence type="ECO:0000313" key="12">
    <source>
        <dbReference type="EMBL" id="PFH33191.1"/>
    </source>
</evidence>
<evidence type="ECO:0000259" key="9">
    <source>
        <dbReference type="Pfam" id="PF00122"/>
    </source>
</evidence>
<feature type="compositionally biased region" description="Polar residues" evidence="7">
    <location>
        <begin position="783"/>
        <end position="793"/>
    </location>
</feature>
<reference evidence="12 13" key="1">
    <citation type="submission" date="2017-09" db="EMBL/GenBank/DDBJ databases">
        <title>Genome sequencing of Besnoitia besnoiti strain Bb-Ger1.</title>
        <authorList>
            <person name="Schares G."/>
            <person name="Venepally P."/>
            <person name="Lorenzi H.A."/>
        </authorList>
    </citation>
    <scope>NUCLEOTIDE SEQUENCE [LARGE SCALE GENOMIC DNA]</scope>
    <source>
        <strain evidence="12 13">Bb-Ger1</strain>
    </source>
</reference>
<dbReference type="InterPro" id="IPR032631">
    <property type="entry name" value="P-type_ATPase_N"/>
</dbReference>
<evidence type="ECO:0000256" key="7">
    <source>
        <dbReference type="SAM" id="MobiDB-lite"/>
    </source>
</evidence>
<keyword evidence="2 8" id="KW-0812">Transmembrane</keyword>
<feature type="compositionally biased region" description="Low complexity" evidence="7">
    <location>
        <begin position="1452"/>
        <end position="1462"/>
    </location>
</feature>
<dbReference type="InterPro" id="IPR008250">
    <property type="entry name" value="ATPase_P-typ_transduc_dom_A_sf"/>
</dbReference>
<accession>A0A2A9MA51</accession>
<comment type="caution">
    <text evidence="12">The sequence shown here is derived from an EMBL/GenBank/DDBJ whole genome shotgun (WGS) entry which is preliminary data.</text>
</comment>
<feature type="compositionally biased region" description="Low complexity" evidence="7">
    <location>
        <begin position="395"/>
        <end position="411"/>
    </location>
</feature>
<evidence type="ECO:0000259" key="11">
    <source>
        <dbReference type="Pfam" id="PF16212"/>
    </source>
</evidence>
<dbReference type="InterPro" id="IPR036412">
    <property type="entry name" value="HAD-like_sf"/>
</dbReference>
<dbReference type="Proteomes" id="UP000224006">
    <property type="component" value="Chromosome VIII"/>
</dbReference>
<dbReference type="Gene3D" id="3.40.1110.10">
    <property type="entry name" value="Calcium-transporting ATPase, cytoplasmic domain N"/>
    <property type="match status" value="2"/>
</dbReference>
<dbReference type="KEGG" id="bbes:BESB_083900"/>
<feature type="domain" description="P-type ATPase N-terminal" evidence="10">
    <location>
        <begin position="114"/>
        <end position="163"/>
    </location>
</feature>
<name>A0A2A9MA51_BESBE</name>
<feature type="compositionally biased region" description="Basic residues" evidence="7">
    <location>
        <begin position="450"/>
        <end position="459"/>
    </location>
</feature>
<evidence type="ECO:0000256" key="1">
    <source>
        <dbReference type="ARBA" id="ARBA00004141"/>
    </source>
</evidence>
<evidence type="ECO:0000259" key="10">
    <source>
        <dbReference type="Pfam" id="PF16209"/>
    </source>
</evidence>
<dbReference type="Pfam" id="PF16212">
    <property type="entry name" value="PhoLip_ATPase_C"/>
    <property type="match status" value="1"/>
</dbReference>
<protein>
    <recommendedName>
        <fullName evidence="14">P-type phospholipid transporter</fullName>
    </recommendedName>
</protein>
<evidence type="ECO:0000256" key="4">
    <source>
        <dbReference type="ARBA" id="ARBA00022842"/>
    </source>
</evidence>
<dbReference type="VEuPathDB" id="ToxoDB:BESB_083900"/>
<dbReference type="InterPro" id="IPR059000">
    <property type="entry name" value="ATPase_P-type_domA"/>
</dbReference>
<evidence type="ECO:0000256" key="6">
    <source>
        <dbReference type="ARBA" id="ARBA00023136"/>
    </source>
</evidence>
<dbReference type="RefSeq" id="XP_029217200.1">
    <property type="nucleotide sequence ID" value="XM_029366740.1"/>
</dbReference>
<feature type="compositionally biased region" description="Basic residues" evidence="7">
    <location>
        <begin position="825"/>
        <end position="835"/>
    </location>
</feature>
<dbReference type="PANTHER" id="PTHR24092:SF150">
    <property type="entry name" value="PHOSPHOLIPID-TRANSPORTING ATPASE"/>
    <property type="match status" value="1"/>
</dbReference>
<keyword evidence="3" id="KW-0479">Metal-binding</keyword>
<feature type="compositionally biased region" description="Basic and acidic residues" evidence="7">
    <location>
        <begin position="1433"/>
        <end position="1443"/>
    </location>
</feature>
<keyword evidence="6 8" id="KW-0472">Membrane</keyword>
<feature type="region of interest" description="Disordered" evidence="7">
    <location>
        <begin position="372"/>
        <end position="429"/>
    </location>
</feature>
<feature type="transmembrane region" description="Helical" evidence="8">
    <location>
        <begin position="2032"/>
        <end position="2051"/>
    </location>
</feature>
<feature type="compositionally biased region" description="Basic residues" evidence="7">
    <location>
        <begin position="1471"/>
        <end position="1484"/>
    </location>
</feature>
<feature type="compositionally biased region" description="Basic and acidic residues" evidence="7">
    <location>
        <begin position="328"/>
        <end position="345"/>
    </location>
</feature>
<dbReference type="GO" id="GO:0046872">
    <property type="term" value="F:metal ion binding"/>
    <property type="evidence" value="ECO:0007669"/>
    <property type="project" value="UniProtKB-KW"/>
</dbReference>
<dbReference type="InterPro" id="IPR023298">
    <property type="entry name" value="ATPase_P-typ_TM_dom_sf"/>
</dbReference>
<feature type="region of interest" description="Disordered" evidence="7">
    <location>
        <begin position="1012"/>
        <end position="1077"/>
    </location>
</feature>
<keyword evidence="13" id="KW-1185">Reference proteome</keyword>
<dbReference type="InterPro" id="IPR018303">
    <property type="entry name" value="ATPase_P-typ_P_site"/>
</dbReference>
<feature type="transmembrane region" description="Helical" evidence="8">
    <location>
        <begin position="1917"/>
        <end position="1940"/>
    </location>
</feature>
<feature type="region of interest" description="Disordered" evidence="7">
    <location>
        <begin position="761"/>
        <end position="800"/>
    </location>
</feature>
<feature type="region of interest" description="Disordered" evidence="7">
    <location>
        <begin position="946"/>
        <end position="985"/>
    </location>
</feature>
<feature type="transmembrane region" description="Helical" evidence="8">
    <location>
        <begin position="531"/>
        <end position="553"/>
    </location>
</feature>
<evidence type="ECO:0000256" key="8">
    <source>
        <dbReference type="SAM" id="Phobius"/>
    </source>
</evidence>
<dbReference type="SUPFAM" id="SSF81653">
    <property type="entry name" value="Calcium ATPase, transduction domain A"/>
    <property type="match status" value="1"/>
</dbReference>
<dbReference type="PANTHER" id="PTHR24092">
    <property type="entry name" value="PROBABLE PHOSPHOLIPID-TRANSPORTING ATPASE"/>
    <property type="match status" value="1"/>
</dbReference>
<dbReference type="SUPFAM" id="SSF81665">
    <property type="entry name" value="Calcium ATPase, transmembrane domain M"/>
    <property type="match status" value="1"/>
</dbReference>
<dbReference type="GO" id="GO:0140326">
    <property type="term" value="F:ATPase-coupled intramembrane lipid transporter activity"/>
    <property type="evidence" value="ECO:0007669"/>
    <property type="project" value="TreeGrafter"/>
</dbReference>
<feature type="domain" description="P-type ATPase C-terminal" evidence="11">
    <location>
        <begin position="1738"/>
        <end position="1841"/>
    </location>
</feature>
<dbReference type="Pfam" id="PF16209">
    <property type="entry name" value="PhoLip_ATPase_N"/>
    <property type="match status" value="1"/>
</dbReference>
<dbReference type="Gene3D" id="2.70.150.10">
    <property type="entry name" value="Calcium-transporting ATPase, cytoplasmic transduction domain A"/>
    <property type="match status" value="1"/>
</dbReference>
<feature type="region of interest" description="Disordered" evidence="7">
    <location>
        <begin position="1348"/>
        <end position="1380"/>
    </location>
</feature>
<dbReference type="STRING" id="94643.A0A2A9MA51"/>
<dbReference type="InterPro" id="IPR023214">
    <property type="entry name" value="HAD_sf"/>
</dbReference>
<dbReference type="Pfam" id="PF00122">
    <property type="entry name" value="E1-E2_ATPase"/>
    <property type="match status" value="1"/>
</dbReference>
<feature type="transmembrane region" description="Helical" evidence="8">
    <location>
        <begin position="1986"/>
        <end position="2012"/>
    </location>
</feature>
<keyword evidence="4" id="KW-0460">Magnesium</keyword>
<proteinExistence type="predicted"/>
<dbReference type="GO" id="GO:0005886">
    <property type="term" value="C:plasma membrane"/>
    <property type="evidence" value="ECO:0007669"/>
    <property type="project" value="TreeGrafter"/>
</dbReference>
<dbReference type="PROSITE" id="PS00154">
    <property type="entry name" value="ATPASE_E1_E2"/>
    <property type="match status" value="1"/>
</dbReference>
<gene>
    <name evidence="12" type="ORF">BESB_083900</name>
</gene>
<feature type="region of interest" description="Disordered" evidence="7">
    <location>
        <begin position="820"/>
        <end position="847"/>
    </location>
</feature>
<evidence type="ECO:0000256" key="2">
    <source>
        <dbReference type="ARBA" id="ARBA00022692"/>
    </source>
</evidence>
<dbReference type="InterPro" id="IPR032630">
    <property type="entry name" value="P_typ_ATPase_c"/>
</dbReference>
<feature type="compositionally biased region" description="Basic and acidic residues" evidence="7">
    <location>
        <begin position="1348"/>
        <end position="1359"/>
    </location>
</feature>
<feature type="region of interest" description="Disordered" evidence="7">
    <location>
        <begin position="1395"/>
        <end position="1582"/>
    </location>
</feature>
<sequence>MASSVAEDASERGASGILARLFPRFSRWWSRRQARRNQHVFFVTNYDAHEDGFIRDRLLAKSAGAYGEEGAAAEASSTPGAERQLLGADTGEKPREAFLPESPGGAFLQGIRSDNEIHTAKYSLLSFFPLVLFYQLTRFSNFYFICIAMLQLVPAISHSGGVPTYLIPISIIIGLSVVKEFFEDYGRHRSDEEENSKRVLVFEKGELVEKQWRHVRVGDVVKITAGEQFPADLVLLNCAHDFGICNVETKNVDGESNVKSRFCLPKLTRIFADDETAGKAKVRFLCEPVCDNLTSFTGKVILPALRNCESEEQAARGSRRRRRSSRGAGRESRDMTAVDRKESNTHKAAATSFHADDTSGGAGRRVAFNVVLPQRPSSASGGLGAEDDRRSSLEGPAAVAASGSADSSSAESADERPAQAVSFDGARVVDRGEDPSAEFRERNRVGKWKKEAKKWRSRSRKPEAPVDREEEEEEAALSFKQLLLRGTSMVETKWAYGAVVYAGKQTRLMMNGRVGSMQKWSRLELNYSSHVVVMILVQVLSVLLLSFMSIYWIETQGYRATYLDLRHYVSTLENFGITFGATFLVFASFVPIDLFMLWEICRFVQGLFINFDDQMKSAETGRHALSQASQLIEEMGNVTHVYSDKTGTLTKNLMQLKCVGLGHSFEYGMDKWCDERASMNVTDRAFQKQMRQLKADAHRRSMLSRRLSQAPPPVLDRARHLFLIMGICHTVLIREKKAEQKEAAKAPSPRGFMERITTTVLPRSEAPAAREEEARRGRGLSRGKTQLRTTSEQPRQKRQGAKLATLAAFSICSSAGSVDAETGTRRRSTLRHMRRSQSLSGVHPGDGRMVASYTEYSRLESDDDFTPSPRRTAWFDEASGFAFRDFEPEPPEYDASSPDELCLISACNYFGLEFAARPSLLDMELELTSSFMVELLLGWKREAEMRQQSSPGDAREARASAPNVAEPPTGTPASPSQASGSWRQRSPDFTEMTEQLIVKQLERAQRLIAGERHQAARAPAQGASPSFEFDVPDGQKSGQETSRPAMAGDAAEGAPGDRHDRKTGSHGAVGASPTSAAPTEAWWREDGGAGGYGVGVSQGRRCVSHAAVPFLSFNILDVLEFDNDRKRMSVITRGFDGRHLLLCKGADTQMIAVAEPGQDDHLAAINAQLHGFACSGLRTLVFGYRYLPPGLYEDFHKKFTAAQQLLGDEQERAVADCIAMVEKDLRLVGCSGIEDKLQDDVQGTIKDLKTAGMKVWVLTGDKLETAINIGHSTNLITEAAYNAIIDAKSKAEILDQLSKHERHCRMANLLGYRGEDVRDSQWWAEIDWGDLGMNPDEDEEIKELLNEKARSKTSREELSPHLPAPPSSSKDKVPGEDPTPAATVVNVLTQPLPTGSLAGDVVHSAPGTQGQVSPAGEPTAPSDVGSQQNATAERARLLMKDPEVGTPRPWDASRASSRAGSAFLDWDRRRISPRGHSRRSRAKSPRAGMVRSPSAASSCPLAPAGSAPGADPCVSSRASASQPLRPGGHRGRLQEREKQRNKVRVARSAGDAGEMIPESSPSAPPALRVGSRRKGRRRFTARSRLWNPAKRLAEDGGFRSHKSQVRDLEAFLEAESLASFTPGKPGMPEGLSNLSGFGTDVRFREYSEFCITVTGAALAEIMGDRLLKVKFYSLARHASTLIASRVTPKQKALLLRQNSAFNPRGTSLAIGDGANDVAMILAACVGVGIAGKEGLQAARSADFAIGEFRFLRNLLFVHGREALRRNCFLVYSCIFRNAVMCWCTLAMNHLCGFSGQDVWNQWTKQIVSLAFNCLPLLAFVTLDRQVPQKLLLENPVLYEITPSTFWPYYTSRRILEARTWINYLILDPVSRMGFALGRLLMCPFACCCDRLDFSVLNDWFQHRKKPENDRCYGTHCLLVWLAFAFWVAVVQLTFTIYSVVGAWTPYANLSHGFTSLQFDSFSHVVELAYVITTNGVVALMTNTWTVIGVIVHVGELVAALIFWVIISYWKVFLSVVGAEMLHGTFVLTSLCAPYYLGLTITIVACFLPLLLPMAWQMARQPTLEQVLLEQLRQGTYKPVEAKRGRRASGVAYVAVEAPQAEGEETRSGAGRDDEYKGFAFTHEPVFGVLPALQEAYKAIKKTGEGAKVLLRRTHTFIKGGEATDMKK</sequence>
<dbReference type="InterPro" id="IPR023299">
    <property type="entry name" value="ATPase_P-typ_cyto_dom_N"/>
</dbReference>
<evidence type="ECO:0000256" key="5">
    <source>
        <dbReference type="ARBA" id="ARBA00022989"/>
    </source>
</evidence>
<evidence type="ECO:0008006" key="14">
    <source>
        <dbReference type="Google" id="ProtNLM"/>
    </source>
</evidence>
<feature type="transmembrane region" description="Helical" evidence="8">
    <location>
        <begin position="575"/>
        <end position="598"/>
    </location>
</feature>
<dbReference type="EMBL" id="NWUJ01000009">
    <property type="protein sequence ID" value="PFH33191.1"/>
    <property type="molecule type" value="Genomic_DNA"/>
</dbReference>
<feature type="region of interest" description="Disordered" evidence="7">
    <location>
        <begin position="450"/>
        <end position="471"/>
    </location>
</feature>
<feature type="compositionally biased region" description="Polar residues" evidence="7">
    <location>
        <begin position="971"/>
        <end position="984"/>
    </location>
</feature>
<dbReference type="SUPFAM" id="SSF81660">
    <property type="entry name" value="Metal cation-transporting ATPase, ATP-binding domain N"/>
    <property type="match status" value="1"/>
</dbReference>
<dbReference type="GO" id="GO:0000166">
    <property type="term" value="F:nucleotide binding"/>
    <property type="evidence" value="ECO:0007669"/>
    <property type="project" value="InterPro"/>
</dbReference>
<dbReference type="SUPFAM" id="SSF56784">
    <property type="entry name" value="HAD-like"/>
    <property type="match status" value="2"/>
</dbReference>
<dbReference type="Gene3D" id="3.40.50.1000">
    <property type="entry name" value="HAD superfamily/HAD-like"/>
    <property type="match status" value="3"/>
</dbReference>
<feature type="domain" description="P-type ATPase A" evidence="9">
    <location>
        <begin position="196"/>
        <end position="257"/>
    </location>
</feature>
<evidence type="ECO:0000256" key="3">
    <source>
        <dbReference type="ARBA" id="ARBA00022723"/>
    </source>
</evidence>
<dbReference type="Gene3D" id="1.20.1110.10">
    <property type="entry name" value="Calcium-transporting ATPase, transmembrane domain"/>
    <property type="match status" value="1"/>
</dbReference>
<organism evidence="12 13">
    <name type="scientific">Besnoitia besnoiti</name>
    <name type="common">Apicomplexan protozoan</name>
    <dbReference type="NCBI Taxonomy" id="94643"/>
    <lineage>
        <taxon>Eukaryota</taxon>
        <taxon>Sar</taxon>
        <taxon>Alveolata</taxon>
        <taxon>Apicomplexa</taxon>
        <taxon>Conoidasida</taxon>
        <taxon>Coccidia</taxon>
        <taxon>Eucoccidiorida</taxon>
        <taxon>Eimeriorina</taxon>
        <taxon>Sarcocystidae</taxon>
        <taxon>Besnoitia</taxon>
    </lineage>
</organism>
<evidence type="ECO:0000313" key="13">
    <source>
        <dbReference type="Proteomes" id="UP000224006"/>
    </source>
</evidence>
<comment type="subcellular location">
    <subcellularLocation>
        <location evidence="1">Membrane</location>
        <topology evidence="1">Multi-pass membrane protein</topology>
    </subcellularLocation>
</comment>
<feature type="compositionally biased region" description="Low complexity" evidence="7">
    <location>
        <begin position="1492"/>
        <end position="1513"/>
    </location>
</feature>